<protein>
    <submittedName>
        <fullName evidence="1">Uncharacterized protein</fullName>
    </submittedName>
</protein>
<keyword evidence="2" id="KW-1185">Reference proteome</keyword>
<dbReference type="Proteomes" id="UP000831701">
    <property type="component" value="Chromosome 10"/>
</dbReference>
<sequence>MSLSWPGNASEVPPEELEEVSGVREVWASLLRLLPPCDPAPDKADEDGWMDGWCRGLGRTRLSLQMALDWVYTRLPASSSSPDGPAETSLELETISSRTFKRCPLNHFQGRRSVADYTLEFRTLAAEVDWTEDALCAAFYNGLREYIKDELAYREEPVGLEALIKLTGNIDSRLQAPRRRERRAPVQFPSRFLIHLWDHLQILLVWLPSLRAFRLLRNQCRFQPHYLLPASTALSSGSHSIPGQRRILLISSRQQSRLASPRNLWRDPATPSRSGRPDSSSGATIFTKLDLRNAYHLVRIWEGDEWKTAFNTPLGFEYAPCPPSASEVIGESSLRLKKEKCEFHASQVNFLGFVIKKGCVQADPGEGERAVAEWPIPTNRKLLQRFLGFANFL</sequence>
<evidence type="ECO:0000313" key="2">
    <source>
        <dbReference type="Proteomes" id="UP000831701"/>
    </source>
</evidence>
<name>A0ACB8WHZ8_9TELE</name>
<organism evidence="1 2">
    <name type="scientific">Scortum barcoo</name>
    <name type="common">barcoo grunter</name>
    <dbReference type="NCBI Taxonomy" id="214431"/>
    <lineage>
        <taxon>Eukaryota</taxon>
        <taxon>Metazoa</taxon>
        <taxon>Chordata</taxon>
        <taxon>Craniata</taxon>
        <taxon>Vertebrata</taxon>
        <taxon>Euteleostomi</taxon>
        <taxon>Actinopterygii</taxon>
        <taxon>Neopterygii</taxon>
        <taxon>Teleostei</taxon>
        <taxon>Neoteleostei</taxon>
        <taxon>Acanthomorphata</taxon>
        <taxon>Eupercaria</taxon>
        <taxon>Centrarchiformes</taxon>
        <taxon>Terapontoidei</taxon>
        <taxon>Terapontidae</taxon>
        <taxon>Scortum</taxon>
    </lineage>
</organism>
<proteinExistence type="predicted"/>
<evidence type="ECO:0000313" key="1">
    <source>
        <dbReference type="EMBL" id="KAI3366892.1"/>
    </source>
</evidence>
<gene>
    <name evidence="1" type="ORF">L3Q82_009535</name>
</gene>
<dbReference type="EMBL" id="CM041540">
    <property type="protein sequence ID" value="KAI3366892.1"/>
    <property type="molecule type" value="Genomic_DNA"/>
</dbReference>
<reference evidence="1" key="1">
    <citation type="submission" date="2022-04" db="EMBL/GenBank/DDBJ databases">
        <title>Jade perch genome.</title>
        <authorList>
            <person name="Chao B."/>
        </authorList>
    </citation>
    <scope>NUCLEOTIDE SEQUENCE</scope>
    <source>
        <strain evidence="1">CB-2022</strain>
    </source>
</reference>
<accession>A0ACB8WHZ8</accession>
<comment type="caution">
    <text evidence="1">The sequence shown here is derived from an EMBL/GenBank/DDBJ whole genome shotgun (WGS) entry which is preliminary data.</text>
</comment>